<keyword evidence="3" id="KW-1185">Reference proteome</keyword>
<sequence>MRDFERVCVCVCLCDRGHHDLPACWRRVTPSIRRVLSESAHLASRSPLIAGSTTAPCLSVSSRSVAHFAPGVGLLPFEPVAFSSSSFSHKPRQHRPATFRRTSQPHWPSSSCQAYRGHLPRRNRPPYSVDTNIQKQTKQTKQTSKLRETGLACLAPNVMPRGGGSRLESGRPDWHSVQCENLLAPSADPVVIRFCTHVVVNMWSDLSTRTQEAIGTQNRLQRLINSEIATG</sequence>
<dbReference type="EMBL" id="CAAALY010030607">
    <property type="protein sequence ID" value="VEL16989.1"/>
    <property type="molecule type" value="Genomic_DNA"/>
</dbReference>
<feature type="compositionally biased region" description="Polar residues" evidence="1">
    <location>
        <begin position="100"/>
        <end position="113"/>
    </location>
</feature>
<accession>A0A448WPL4</accession>
<evidence type="ECO:0000313" key="3">
    <source>
        <dbReference type="Proteomes" id="UP000784294"/>
    </source>
</evidence>
<evidence type="ECO:0000313" key="2">
    <source>
        <dbReference type="EMBL" id="VEL16989.1"/>
    </source>
</evidence>
<comment type="caution">
    <text evidence="2">The sequence shown here is derived from an EMBL/GenBank/DDBJ whole genome shotgun (WGS) entry which is preliminary data.</text>
</comment>
<reference evidence="2" key="1">
    <citation type="submission" date="2018-11" db="EMBL/GenBank/DDBJ databases">
        <authorList>
            <consortium name="Pathogen Informatics"/>
        </authorList>
    </citation>
    <scope>NUCLEOTIDE SEQUENCE</scope>
</reference>
<evidence type="ECO:0000256" key="1">
    <source>
        <dbReference type="SAM" id="MobiDB-lite"/>
    </source>
</evidence>
<organism evidence="2 3">
    <name type="scientific">Protopolystoma xenopodis</name>
    <dbReference type="NCBI Taxonomy" id="117903"/>
    <lineage>
        <taxon>Eukaryota</taxon>
        <taxon>Metazoa</taxon>
        <taxon>Spiralia</taxon>
        <taxon>Lophotrochozoa</taxon>
        <taxon>Platyhelminthes</taxon>
        <taxon>Monogenea</taxon>
        <taxon>Polyopisthocotylea</taxon>
        <taxon>Polystomatidea</taxon>
        <taxon>Polystomatidae</taxon>
        <taxon>Protopolystoma</taxon>
    </lineage>
</organism>
<feature type="region of interest" description="Disordered" evidence="1">
    <location>
        <begin position="98"/>
        <end position="144"/>
    </location>
</feature>
<dbReference type="Proteomes" id="UP000784294">
    <property type="component" value="Unassembled WGS sequence"/>
</dbReference>
<gene>
    <name evidence="2" type="ORF">PXEA_LOCUS10429</name>
</gene>
<protein>
    <submittedName>
        <fullName evidence="2">Uncharacterized protein</fullName>
    </submittedName>
</protein>
<name>A0A448WPL4_9PLAT</name>
<proteinExistence type="predicted"/>
<dbReference type="AlphaFoldDB" id="A0A448WPL4"/>
<feature type="compositionally biased region" description="Low complexity" evidence="1">
    <location>
        <begin position="134"/>
        <end position="143"/>
    </location>
</feature>